<dbReference type="EMBL" id="CM023487">
    <property type="protein sequence ID" value="KAH6926274.1"/>
    <property type="molecule type" value="Genomic_DNA"/>
</dbReference>
<protein>
    <submittedName>
        <fullName evidence="1">Uncharacterized protein</fullName>
    </submittedName>
</protein>
<gene>
    <name evidence="1" type="ORF">HPB50_016192</name>
</gene>
<reference evidence="1" key="1">
    <citation type="submission" date="2020-05" db="EMBL/GenBank/DDBJ databases">
        <title>Large-scale comparative analyses of tick genomes elucidate their genetic diversity and vector capacities.</title>
        <authorList>
            <person name="Jia N."/>
            <person name="Wang J."/>
            <person name="Shi W."/>
            <person name="Du L."/>
            <person name="Sun Y."/>
            <person name="Zhan W."/>
            <person name="Jiang J."/>
            <person name="Wang Q."/>
            <person name="Zhang B."/>
            <person name="Ji P."/>
            <person name="Sakyi L.B."/>
            <person name="Cui X."/>
            <person name="Yuan T."/>
            <person name="Jiang B."/>
            <person name="Yang W."/>
            <person name="Lam T.T.-Y."/>
            <person name="Chang Q."/>
            <person name="Ding S."/>
            <person name="Wang X."/>
            <person name="Zhu J."/>
            <person name="Ruan X."/>
            <person name="Zhao L."/>
            <person name="Wei J."/>
            <person name="Que T."/>
            <person name="Du C."/>
            <person name="Cheng J."/>
            <person name="Dai P."/>
            <person name="Han X."/>
            <person name="Huang E."/>
            <person name="Gao Y."/>
            <person name="Liu J."/>
            <person name="Shao H."/>
            <person name="Ye R."/>
            <person name="Li L."/>
            <person name="Wei W."/>
            <person name="Wang X."/>
            <person name="Wang C."/>
            <person name="Yang T."/>
            <person name="Huo Q."/>
            <person name="Li W."/>
            <person name="Guo W."/>
            <person name="Chen H."/>
            <person name="Zhou L."/>
            <person name="Ni X."/>
            <person name="Tian J."/>
            <person name="Zhou Y."/>
            <person name="Sheng Y."/>
            <person name="Liu T."/>
            <person name="Pan Y."/>
            <person name="Xia L."/>
            <person name="Li J."/>
            <person name="Zhao F."/>
            <person name="Cao W."/>
        </authorList>
    </citation>
    <scope>NUCLEOTIDE SEQUENCE</scope>
    <source>
        <strain evidence="1">Hyas-2018</strain>
    </source>
</reference>
<comment type="caution">
    <text evidence="1">The sequence shown here is derived from an EMBL/GenBank/DDBJ whole genome shotgun (WGS) entry which is preliminary data.</text>
</comment>
<evidence type="ECO:0000313" key="1">
    <source>
        <dbReference type="EMBL" id="KAH6926274.1"/>
    </source>
</evidence>
<proteinExistence type="predicted"/>
<sequence length="137" mass="15569">MFARRIHRRIQGALERFGKVGRVLERHITLVAFRLLPIRAKRIAECEKEDLLVRELFQVTYPVVVQSEVVDLYCSAKAGVRDFKACHGGKHSQRAPPGAIRRSPDVAFGFLGMQRTRSCLQPFSTHALDVHSDARFV</sequence>
<keyword evidence="2" id="KW-1185">Reference proteome</keyword>
<name>A0ACB7S0H2_HYAAI</name>
<organism evidence="1 2">
    <name type="scientific">Hyalomma asiaticum</name>
    <name type="common">Tick</name>
    <dbReference type="NCBI Taxonomy" id="266040"/>
    <lineage>
        <taxon>Eukaryota</taxon>
        <taxon>Metazoa</taxon>
        <taxon>Ecdysozoa</taxon>
        <taxon>Arthropoda</taxon>
        <taxon>Chelicerata</taxon>
        <taxon>Arachnida</taxon>
        <taxon>Acari</taxon>
        <taxon>Parasitiformes</taxon>
        <taxon>Ixodida</taxon>
        <taxon>Ixodoidea</taxon>
        <taxon>Ixodidae</taxon>
        <taxon>Hyalomminae</taxon>
        <taxon>Hyalomma</taxon>
    </lineage>
</organism>
<accession>A0ACB7S0H2</accession>
<dbReference type="Proteomes" id="UP000821845">
    <property type="component" value="Chromosome 7"/>
</dbReference>
<evidence type="ECO:0000313" key="2">
    <source>
        <dbReference type="Proteomes" id="UP000821845"/>
    </source>
</evidence>